<comment type="caution">
    <text evidence="1">The sequence shown here is derived from an EMBL/GenBank/DDBJ whole genome shotgun (WGS) entry which is preliminary data.</text>
</comment>
<protein>
    <submittedName>
        <fullName evidence="1">Uncharacterized protein</fullName>
    </submittedName>
</protein>
<dbReference type="Proteomes" id="UP001060085">
    <property type="component" value="Linkage Group LG06"/>
</dbReference>
<proteinExistence type="predicted"/>
<gene>
    <name evidence="1" type="ORF">M9H77_28796</name>
</gene>
<name>A0ACC0AJ27_CATRO</name>
<keyword evidence="2" id="KW-1185">Reference proteome</keyword>
<dbReference type="EMBL" id="CM044706">
    <property type="protein sequence ID" value="KAI5660003.1"/>
    <property type="molecule type" value="Genomic_DNA"/>
</dbReference>
<accession>A0ACC0AJ27</accession>
<evidence type="ECO:0000313" key="1">
    <source>
        <dbReference type="EMBL" id="KAI5660003.1"/>
    </source>
</evidence>
<reference evidence="2" key="1">
    <citation type="journal article" date="2023" name="Nat. Plants">
        <title>Single-cell RNA sequencing provides a high-resolution roadmap for understanding the multicellular compartmentation of specialized metabolism.</title>
        <authorList>
            <person name="Sun S."/>
            <person name="Shen X."/>
            <person name="Li Y."/>
            <person name="Li Y."/>
            <person name="Wang S."/>
            <person name="Li R."/>
            <person name="Zhang H."/>
            <person name="Shen G."/>
            <person name="Guo B."/>
            <person name="Wei J."/>
            <person name="Xu J."/>
            <person name="St-Pierre B."/>
            <person name="Chen S."/>
            <person name="Sun C."/>
        </authorList>
    </citation>
    <scope>NUCLEOTIDE SEQUENCE [LARGE SCALE GENOMIC DNA]</scope>
</reference>
<sequence length="1329" mass="136046">MVTAGEGASAPTSSSYGGGGGGAGGKFNRNTHRKSRTTPYDRPPTARRNPSLLSKLVVDPIRNLASSAAHRFFASVTGKRLEPPPPTPLPSESDQVGGDGLGEAAIINEVEAPKVLALDGQNVNTAGTGGISELEQLLKQQTFTRSEIDRLTELLQSKAAESPDGEFKRVEARLSEPEANFETRQQLLRSPLAENGTERERSHAVISTPGISAGVLEDDVASPAELAKAYMGSRPSKVSPSMLGFRSQSVREEAAVLSNVPFTPKSPMISLAPRTTPHVELGGHKFSMTPRSRGRSAIYNMARTPYSRFLPASGKGSVPRRYVNDGFLSPSTQQDQNGEPGSTKSALKRRSAVLDEDLGSVGPMRRIRQKPNLSYKSLGLPTTRGIGGVSDSLAQKSPLMDEWKHKSLKTMGENEDNGGPSTSYAYVPPKSSEMAAKILQHLEKMTPKEKSAESKLIIAKEKSPAKLTTDMLHGQALRSLEDTNSPKLLEGTQGTQRLSYVSQSSLTPVHDYTLQKEERTKENGPEKINFQNELSTQVMNGNFATSVKDTVASTEGSDAAAKLVSQRPQKKRAFMMSAHEDSFDLDEDTYANGPVPDALAAGKGKPETSGTDHSLASAGNAVQDATSSLPEMKKLPVEPIFGRPMNSEVHSATVVGGEKIGVAFPALQTSSANPPSETIPLTMSTFGTIPSTISTFEKPKQANDKSQATHSSPVPSANDLSAPKPISWIQPSLESANGFGPAVPSLRVPASDKHDDNKAPDGLNLRGEPETIHSSPFSSPSASVASFVVPGNSNLKNGPLGTSSSAILSTSAQVSTGVADQTPAAGTSSSSSANTTNFATATWSSGTSSSSLFGSAGAPVFQFGSPANPSTAISSSVTTSVTEPAVVKSNTDREAKTGILGNIPSGGSSFAMTGTGSSIFGLSPSSAASTAKSQTESTASGFVFGLQSSDVGTGASTVSQNSPFQFGSSASSPVFGTSGVSSFTTSNSLFSSSAPPTKVLGSGSSFNLITSTSSAETKSVDPGSGPSSGIFNFGAGSSAASSGASAFSLSSGTPNTFVFGASSSATSSSTSSVGSSSSTTTPAIFSFGASSSSGTSMISSSAAGTNSGVFGASGLSSPAVTNTASSSGATSVPFGSGWQIAKSSPFGASSSSSPSPVFSFGASSSSANTAPVVFGSSTAASSGPGFSFTTATATTSLSQSPFTISPMFGNSTCTFPASGNNDQMSMEDSMAEDVQAPGPTPAAPVFGQLPVSPSPGGFAFGSAAPPSASPFQFGGQQSQGAIPNPSPFQATGSMEFNAGGSFSLGSGSSTVDKSGRRIIRPKSSKNRKK</sequence>
<evidence type="ECO:0000313" key="2">
    <source>
        <dbReference type="Proteomes" id="UP001060085"/>
    </source>
</evidence>
<organism evidence="1 2">
    <name type="scientific">Catharanthus roseus</name>
    <name type="common">Madagascar periwinkle</name>
    <name type="synonym">Vinca rosea</name>
    <dbReference type="NCBI Taxonomy" id="4058"/>
    <lineage>
        <taxon>Eukaryota</taxon>
        <taxon>Viridiplantae</taxon>
        <taxon>Streptophyta</taxon>
        <taxon>Embryophyta</taxon>
        <taxon>Tracheophyta</taxon>
        <taxon>Spermatophyta</taxon>
        <taxon>Magnoliopsida</taxon>
        <taxon>eudicotyledons</taxon>
        <taxon>Gunneridae</taxon>
        <taxon>Pentapetalae</taxon>
        <taxon>asterids</taxon>
        <taxon>lamiids</taxon>
        <taxon>Gentianales</taxon>
        <taxon>Apocynaceae</taxon>
        <taxon>Rauvolfioideae</taxon>
        <taxon>Vinceae</taxon>
        <taxon>Catharanthinae</taxon>
        <taxon>Catharanthus</taxon>
    </lineage>
</organism>